<name>A0A560GR18_9PROT</name>
<dbReference type="PROSITE" id="PS52016">
    <property type="entry name" value="TONB_DEPENDENT_REC_3"/>
    <property type="match status" value="1"/>
</dbReference>
<evidence type="ECO:0000256" key="1">
    <source>
        <dbReference type="ARBA" id="ARBA00004571"/>
    </source>
</evidence>
<dbReference type="Pfam" id="PF00593">
    <property type="entry name" value="TonB_dep_Rec_b-barrel"/>
    <property type="match status" value="1"/>
</dbReference>
<evidence type="ECO:0000256" key="9">
    <source>
        <dbReference type="RuleBase" id="RU003357"/>
    </source>
</evidence>
<feature type="signal peptide" evidence="11">
    <location>
        <begin position="1"/>
        <end position="32"/>
    </location>
</feature>
<evidence type="ECO:0000259" key="12">
    <source>
        <dbReference type="Pfam" id="PF00593"/>
    </source>
</evidence>
<evidence type="ECO:0000313" key="14">
    <source>
        <dbReference type="EMBL" id="TWB36465.1"/>
    </source>
</evidence>
<organism evidence="14 15">
    <name type="scientific">Nitrospirillum amazonense</name>
    <dbReference type="NCBI Taxonomy" id="28077"/>
    <lineage>
        <taxon>Bacteria</taxon>
        <taxon>Pseudomonadati</taxon>
        <taxon>Pseudomonadota</taxon>
        <taxon>Alphaproteobacteria</taxon>
        <taxon>Rhodospirillales</taxon>
        <taxon>Azospirillaceae</taxon>
        <taxon>Nitrospirillum</taxon>
    </lineage>
</organism>
<keyword evidence="3 8" id="KW-1134">Transmembrane beta strand</keyword>
<evidence type="ECO:0000256" key="8">
    <source>
        <dbReference type="PROSITE-ProRule" id="PRU01360"/>
    </source>
</evidence>
<evidence type="ECO:0000256" key="4">
    <source>
        <dbReference type="ARBA" id="ARBA00022692"/>
    </source>
</evidence>
<dbReference type="Proteomes" id="UP000315751">
    <property type="component" value="Unassembled WGS sequence"/>
</dbReference>
<keyword evidence="15" id="KW-1185">Reference proteome</keyword>
<dbReference type="PANTHER" id="PTHR47234">
    <property type="match status" value="1"/>
</dbReference>
<dbReference type="InterPro" id="IPR000531">
    <property type="entry name" value="Beta-barrel_TonB"/>
</dbReference>
<keyword evidence="14" id="KW-0675">Receptor</keyword>
<evidence type="ECO:0000256" key="7">
    <source>
        <dbReference type="ARBA" id="ARBA00023237"/>
    </source>
</evidence>
<keyword evidence="7 8" id="KW-0998">Cell outer membrane</keyword>
<accession>A0A560GR18</accession>
<dbReference type="Pfam" id="PF07715">
    <property type="entry name" value="Plug"/>
    <property type="match status" value="1"/>
</dbReference>
<dbReference type="GO" id="GO:0009279">
    <property type="term" value="C:cell outer membrane"/>
    <property type="evidence" value="ECO:0007669"/>
    <property type="project" value="UniProtKB-SubCell"/>
</dbReference>
<evidence type="ECO:0000256" key="3">
    <source>
        <dbReference type="ARBA" id="ARBA00022452"/>
    </source>
</evidence>
<evidence type="ECO:0000256" key="5">
    <source>
        <dbReference type="ARBA" id="ARBA00023077"/>
    </source>
</evidence>
<feature type="domain" description="TonB-dependent receptor plug" evidence="13">
    <location>
        <begin position="93"/>
        <end position="214"/>
    </location>
</feature>
<evidence type="ECO:0000259" key="13">
    <source>
        <dbReference type="Pfam" id="PF07715"/>
    </source>
</evidence>
<evidence type="ECO:0000313" key="15">
    <source>
        <dbReference type="Proteomes" id="UP000315751"/>
    </source>
</evidence>
<protein>
    <submittedName>
        <fullName evidence="14">TonB-dependent receptor-like protein</fullName>
    </submittedName>
</protein>
<feature type="domain" description="TonB-dependent receptor-like beta-barrel" evidence="12">
    <location>
        <begin position="434"/>
        <end position="1008"/>
    </location>
</feature>
<dbReference type="InterPro" id="IPR039426">
    <property type="entry name" value="TonB-dep_rcpt-like"/>
</dbReference>
<feature type="compositionally biased region" description="Low complexity" evidence="10">
    <location>
        <begin position="40"/>
        <end position="77"/>
    </location>
</feature>
<evidence type="ECO:0000256" key="10">
    <source>
        <dbReference type="SAM" id="MobiDB-lite"/>
    </source>
</evidence>
<dbReference type="InterPro" id="IPR012910">
    <property type="entry name" value="Plug_dom"/>
</dbReference>
<reference evidence="14 15" key="1">
    <citation type="submission" date="2019-06" db="EMBL/GenBank/DDBJ databases">
        <title>Genomic Encyclopedia of Type Strains, Phase IV (KMG-V): Genome sequencing to study the core and pangenomes of soil and plant-associated prokaryotes.</title>
        <authorList>
            <person name="Whitman W."/>
        </authorList>
    </citation>
    <scope>NUCLEOTIDE SEQUENCE [LARGE SCALE GENOMIC DNA]</scope>
    <source>
        <strain evidence="14 15">BR 11622</strain>
    </source>
</reference>
<gene>
    <name evidence="14" type="ORF">FBZ90_11726</name>
</gene>
<keyword evidence="5 9" id="KW-0798">TonB box</keyword>
<comment type="similarity">
    <text evidence="8 9">Belongs to the TonB-dependent receptor family.</text>
</comment>
<dbReference type="InterPro" id="IPR036942">
    <property type="entry name" value="Beta-barrel_TonB_sf"/>
</dbReference>
<dbReference type="AlphaFoldDB" id="A0A560GR18"/>
<dbReference type="SUPFAM" id="SSF56935">
    <property type="entry name" value="Porins"/>
    <property type="match status" value="1"/>
</dbReference>
<sequence>MGRSTQSSLFFQKLNRLRLSLMVGAAIGTVGAASGAWAQQQGGEAAPTPAPAPQMQVAQAASSTDTGDTSGSQQSSSLNEIVVTGSRIKRTNFDTMQPAEVMGADEISKRGFTNLGQALQELPAFSVPGNSPVGSQGSFGAGQTYVNLYNLGSQRTLTLVNGRRFVSSASSSIFGAVAGSPVDLSAIPTSLVERVDVMAVGGAPTYGSDAIAGTVNIILKKDYQGADVSVSSGLSEYGDAADYNASAVLGRNFNNGRGNITVAVQYDKQNGLTDEDRKGTAGSAGNFFGSATKGQTFTQQLYSGGEHYNVFTNTGMPMVDDGVPISRGKASSAITNDAGQALFFGPNGQLTPFINGQLTGSSLYQAGGSGFPIGDFGNLLTESNRTQVTLLSHYDLTDHIRFNTELWYGHLRAANLRDQPYYNTALFGNAGDVNGNLILNTNNPYLSAADRQTIINNLTANGADPSTFYMARANTDLATGAFRTTTDIYRVVTGLEGDFSALNRTFNWEVTGTYGKSDTSNDDRQLVTQNFFNAINAVRDSSGNIVCAPGYTNAAIATLSSTCAPLNVFGINQASKAATDYITAIAHPKQSNAQYDVLADIGGTIINLPAGDAKFSAGYEYRRETTAFDPGAFYYGQPNGDGTRTQFGNSIPIDPVAGEYHTNEGFTEVNIPVVAPDMKVPLIYNLELEGSARFVDNNLTGTFWSYTGGGSYQPIPDIKFRGNYTRSFRAPAVTEAFSPKGQIFDTANDPCDARYINGGPNPAQRAANCAAAGITQPFTSNIVDFTIPGTSSGNPHLQNEIADSWTVGTVLRPRYIPSLTLSADYISIDISNEISQLGATDLLDACYDGAPGNSFCSTFTRDSTGQVTSVSEGYYNAAIESFKALQAELNYAVNLSEFGLPDNYGAVDFSVNYLHTFSHYYKVGTGDKQYTVGGVQEPRNNFTANIDYKNGGLDFLWQTQYYSETRISVNTPLSNYQYPVMDPYVMYNASVGYEFDGGYRLRFNVDNVLNSHVPFPQAGYSTTRYFSSILGRYYRLTAGYKF</sequence>
<dbReference type="InterPro" id="IPR037066">
    <property type="entry name" value="Plug_dom_sf"/>
</dbReference>
<evidence type="ECO:0000256" key="6">
    <source>
        <dbReference type="ARBA" id="ARBA00023136"/>
    </source>
</evidence>
<keyword evidence="4 8" id="KW-0812">Transmembrane</keyword>
<comment type="caution">
    <text evidence="14">The sequence shown here is derived from an EMBL/GenBank/DDBJ whole genome shotgun (WGS) entry which is preliminary data.</text>
</comment>
<keyword evidence="11" id="KW-0732">Signal</keyword>
<feature type="chain" id="PRO_5021700599" evidence="11">
    <location>
        <begin position="33"/>
        <end position="1042"/>
    </location>
</feature>
<comment type="subcellular location">
    <subcellularLocation>
        <location evidence="1 8">Cell outer membrane</location>
        <topology evidence="1 8">Multi-pass membrane protein</topology>
    </subcellularLocation>
</comment>
<feature type="region of interest" description="Disordered" evidence="10">
    <location>
        <begin position="40"/>
        <end position="80"/>
    </location>
</feature>
<dbReference type="Gene3D" id="2.40.170.20">
    <property type="entry name" value="TonB-dependent receptor, beta-barrel domain"/>
    <property type="match status" value="1"/>
</dbReference>
<keyword evidence="6 8" id="KW-0472">Membrane</keyword>
<dbReference type="Gene3D" id="2.170.130.10">
    <property type="entry name" value="TonB-dependent receptor, plug domain"/>
    <property type="match status" value="1"/>
</dbReference>
<keyword evidence="2 8" id="KW-0813">Transport</keyword>
<evidence type="ECO:0000256" key="2">
    <source>
        <dbReference type="ARBA" id="ARBA00022448"/>
    </source>
</evidence>
<dbReference type="PANTHER" id="PTHR47234:SF2">
    <property type="entry name" value="TONB-DEPENDENT RECEPTOR"/>
    <property type="match status" value="1"/>
</dbReference>
<evidence type="ECO:0000256" key="11">
    <source>
        <dbReference type="SAM" id="SignalP"/>
    </source>
</evidence>
<proteinExistence type="inferred from homology"/>
<dbReference type="EMBL" id="VITR01000017">
    <property type="protein sequence ID" value="TWB36465.1"/>
    <property type="molecule type" value="Genomic_DNA"/>
</dbReference>